<keyword evidence="1" id="KW-0479">Metal-binding</keyword>
<keyword evidence="10" id="KW-1185">Reference proteome</keyword>
<reference evidence="9 10" key="1">
    <citation type="journal article" date="2021" name="Nat. Commun.">
        <title>Genetic determinants of endophytism in the Arabidopsis root mycobiome.</title>
        <authorList>
            <person name="Mesny F."/>
            <person name="Miyauchi S."/>
            <person name="Thiergart T."/>
            <person name="Pickel B."/>
            <person name="Atanasova L."/>
            <person name="Karlsson M."/>
            <person name="Huettel B."/>
            <person name="Barry K.W."/>
            <person name="Haridas S."/>
            <person name="Chen C."/>
            <person name="Bauer D."/>
            <person name="Andreopoulos W."/>
            <person name="Pangilinan J."/>
            <person name="LaButti K."/>
            <person name="Riley R."/>
            <person name="Lipzen A."/>
            <person name="Clum A."/>
            <person name="Drula E."/>
            <person name="Henrissat B."/>
            <person name="Kohler A."/>
            <person name="Grigoriev I.V."/>
            <person name="Martin F.M."/>
            <person name="Hacquard S."/>
        </authorList>
    </citation>
    <scope>NUCLEOTIDE SEQUENCE [LARGE SCALE GENOMIC DNA]</scope>
    <source>
        <strain evidence="9 10">MPI-SDFR-AT-0080</strain>
    </source>
</reference>
<protein>
    <submittedName>
        <fullName evidence="9">C6 transcription factor</fullName>
    </submittedName>
</protein>
<gene>
    <name evidence="9" type="ORF">B0J12DRAFT_742552</name>
</gene>
<name>A0ABQ8G3X2_9PEZI</name>
<keyword evidence="5" id="KW-0804">Transcription</keyword>
<dbReference type="Pfam" id="PF04082">
    <property type="entry name" value="Fungal_trans"/>
    <property type="match status" value="1"/>
</dbReference>
<comment type="caution">
    <text evidence="9">The sequence shown here is derived from an EMBL/GenBank/DDBJ whole genome shotgun (WGS) entry which is preliminary data.</text>
</comment>
<keyword evidence="4" id="KW-0238">DNA-binding</keyword>
<evidence type="ECO:0000256" key="2">
    <source>
        <dbReference type="ARBA" id="ARBA00022833"/>
    </source>
</evidence>
<evidence type="ECO:0000256" key="1">
    <source>
        <dbReference type="ARBA" id="ARBA00022723"/>
    </source>
</evidence>
<organism evidence="9 10">
    <name type="scientific">Macrophomina phaseolina</name>
    <dbReference type="NCBI Taxonomy" id="35725"/>
    <lineage>
        <taxon>Eukaryota</taxon>
        <taxon>Fungi</taxon>
        <taxon>Dikarya</taxon>
        <taxon>Ascomycota</taxon>
        <taxon>Pezizomycotina</taxon>
        <taxon>Dothideomycetes</taxon>
        <taxon>Dothideomycetes incertae sedis</taxon>
        <taxon>Botryosphaeriales</taxon>
        <taxon>Botryosphaeriaceae</taxon>
        <taxon>Macrophomina</taxon>
    </lineage>
</organism>
<evidence type="ECO:0000256" key="4">
    <source>
        <dbReference type="ARBA" id="ARBA00023125"/>
    </source>
</evidence>
<dbReference type="PANTHER" id="PTHR31944:SF131">
    <property type="entry name" value="HEME-RESPONSIVE ZINC FINGER TRANSCRIPTION FACTOR HAP1"/>
    <property type="match status" value="1"/>
</dbReference>
<evidence type="ECO:0000256" key="3">
    <source>
        <dbReference type="ARBA" id="ARBA00023015"/>
    </source>
</evidence>
<accession>A0ABQ8G3X2</accession>
<evidence type="ECO:0000259" key="8">
    <source>
        <dbReference type="SMART" id="SM00906"/>
    </source>
</evidence>
<evidence type="ECO:0000256" key="5">
    <source>
        <dbReference type="ARBA" id="ARBA00023163"/>
    </source>
</evidence>
<feature type="domain" description="Xylanolytic transcriptional activator regulatory" evidence="8">
    <location>
        <begin position="227"/>
        <end position="301"/>
    </location>
</feature>
<dbReference type="PANTHER" id="PTHR31944">
    <property type="entry name" value="HEME-RESPONSIVE ZINC FINGER TRANSCRIPTION FACTOR HAP1"/>
    <property type="match status" value="1"/>
</dbReference>
<dbReference type="SMART" id="SM00906">
    <property type="entry name" value="Fungal_trans"/>
    <property type="match status" value="1"/>
</dbReference>
<evidence type="ECO:0000256" key="6">
    <source>
        <dbReference type="ARBA" id="ARBA00023242"/>
    </source>
</evidence>
<evidence type="ECO:0000313" key="9">
    <source>
        <dbReference type="EMBL" id="KAH7043966.1"/>
    </source>
</evidence>
<keyword evidence="2" id="KW-0862">Zinc</keyword>
<sequence>MHSVNHKPAPSTGAPESASVLDADLPASFGRISLENDETRYVSGDHWISILDGIAELKDHFEDDNLNAGASPAAGAATAEYQGPKLLFGCHSPTTRESILASLPQRPVTDRLVSKYFNSMDMASSIIHGPTFIREYETFWLAPSETPIMWIGLLFAVIALGTHFQQRETHFIHPSPQRHSVLEAYKDKVIECLVLGKYTKVGPYAIETLMLYFSLEHLPAADTRVDNWILVGIIVRLAMRVGYHRDPSHTPQIKPFQAEMRRRHWATIVQLDLMTSTQVGLPRMVNEAVCDTVEPRNLLDQDFDDQVVDLPPSRPDSDMTSILYLNARNKLMTVFGMITDLTTSTFPTSYRHVMRLDRTLHNTVAAIPSGLQLKALSQSITEPSETILRRIYLDMTFHKARCILHRKYLTAAQVNASYIYSRTSCIDAAVRILQHQDVLFRECQPGGLLHSGNWKITSVLNHDFLLAITILSLDLNGAMELASKSQLIETPMEQQRRENIIRSLNRSYNIWLQSANTSREARKAAEVLRIVLAKAQNSSISTPSHDQDDLDGEAATEATESEYMNSPLTLQPFLACDPGASTAIGTNICTTLDVASPSDYMEDLNDNVTSGVDFDWDNWDSHFRGQNTPNMSTMDLRFPNLDYPTDGRGSDGCI</sequence>
<dbReference type="Proteomes" id="UP000774617">
    <property type="component" value="Unassembled WGS sequence"/>
</dbReference>
<keyword evidence="6" id="KW-0539">Nucleus</keyword>
<evidence type="ECO:0000313" key="10">
    <source>
        <dbReference type="Proteomes" id="UP000774617"/>
    </source>
</evidence>
<feature type="region of interest" description="Disordered" evidence="7">
    <location>
        <begin position="539"/>
        <end position="559"/>
    </location>
</feature>
<dbReference type="InterPro" id="IPR051430">
    <property type="entry name" value="Fungal_TF_Env_Response"/>
</dbReference>
<dbReference type="CDD" id="cd12148">
    <property type="entry name" value="fungal_TF_MHR"/>
    <property type="match status" value="1"/>
</dbReference>
<dbReference type="InterPro" id="IPR007219">
    <property type="entry name" value="XnlR_reg_dom"/>
</dbReference>
<keyword evidence="3" id="KW-0805">Transcription regulation</keyword>
<proteinExistence type="predicted"/>
<evidence type="ECO:0000256" key="7">
    <source>
        <dbReference type="SAM" id="MobiDB-lite"/>
    </source>
</evidence>
<dbReference type="EMBL" id="JAGTJR010000021">
    <property type="protein sequence ID" value="KAH7043966.1"/>
    <property type="molecule type" value="Genomic_DNA"/>
</dbReference>